<reference evidence="1 2" key="1">
    <citation type="journal article" date="2011" name="Science">
        <title>The Selaginella genome identifies genetic changes associated with the evolution of vascular plants.</title>
        <authorList>
            <person name="Banks J.A."/>
            <person name="Nishiyama T."/>
            <person name="Hasebe M."/>
            <person name="Bowman J.L."/>
            <person name="Gribskov M."/>
            <person name="dePamphilis C."/>
            <person name="Albert V.A."/>
            <person name="Aono N."/>
            <person name="Aoyama T."/>
            <person name="Ambrose B.A."/>
            <person name="Ashton N.W."/>
            <person name="Axtell M.J."/>
            <person name="Barker E."/>
            <person name="Barker M.S."/>
            <person name="Bennetzen J.L."/>
            <person name="Bonawitz N.D."/>
            <person name="Chapple C."/>
            <person name="Cheng C."/>
            <person name="Correa L.G."/>
            <person name="Dacre M."/>
            <person name="DeBarry J."/>
            <person name="Dreyer I."/>
            <person name="Elias M."/>
            <person name="Engstrom E.M."/>
            <person name="Estelle M."/>
            <person name="Feng L."/>
            <person name="Finet C."/>
            <person name="Floyd S.K."/>
            <person name="Frommer W.B."/>
            <person name="Fujita T."/>
            <person name="Gramzow L."/>
            <person name="Gutensohn M."/>
            <person name="Harholt J."/>
            <person name="Hattori M."/>
            <person name="Heyl A."/>
            <person name="Hirai T."/>
            <person name="Hiwatashi Y."/>
            <person name="Ishikawa M."/>
            <person name="Iwata M."/>
            <person name="Karol K.G."/>
            <person name="Koehler B."/>
            <person name="Kolukisaoglu U."/>
            <person name="Kubo M."/>
            <person name="Kurata T."/>
            <person name="Lalonde S."/>
            <person name="Li K."/>
            <person name="Li Y."/>
            <person name="Litt A."/>
            <person name="Lyons E."/>
            <person name="Manning G."/>
            <person name="Maruyama T."/>
            <person name="Michael T.P."/>
            <person name="Mikami K."/>
            <person name="Miyazaki S."/>
            <person name="Morinaga S."/>
            <person name="Murata T."/>
            <person name="Mueller-Roeber B."/>
            <person name="Nelson D.R."/>
            <person name="Obara M."/>
            <person name="Oguri Y."/>
            <person name="Olmstead R.G."/>
            <person name="Onodera N."/>
            <person name="Petersen B.L."/>
            <person name="Pils B."/>
            <person name="Prigge M."/>
            <person name="Rensing S.A."/>
            <person name="Riano-Pachon D.M."/>
            <person name="Roberts A.W."/>
            <person name="Sato Y."/>
            <person name="Scheller H.V."/>
            <person name="Schulz B."/>
            <person name="Schulz C."/>
            <person name="Shakirov E.V."/>
            <person name="Shibagaki N."/>
            <person name="Shinohara N."/>
            <person name="Shippen D.E."/>
            <person name="Soerensen I."/>
            <person name="Sotooka R."/>
            <person name="Sugimoto N."/>
            <person name="Sugita M."/>
            <person name="Sumikawa N."/>
            <person name="Tanurdzic M."/>
            <person name="Theissen G."/>
            <person name="Ulvskov P."/>
            <person name="Wakazuki S."/>
            <person name="Weng J.K."/>
            <person name="Willats W.W."/>
            <person name="Wipf D."/>
            <person name="Wolf P.G."/>
            <person name="Yang L."/>
            <person name="Zimmer A.D."/>
            <person name="Zhu Q."/>
            <person name="Mitros T."/>
            <person name="Hellsten U."/>
            <person name="Loque D."/>
            <person name="Otillar R."/>
            <person name="Salamov A."/>
            <person name="Schmutz J."/>
            <person name="Shapiro H."/>
            <person name="Lindquist E."/>
            <person name="Lucas S."/>
            <person name="Rokhsar D."/>
            <person name="Grigoriev I.V."/>
        </authorList>
    </citation>
    <scope>NUCLEOTIDE SEQUENCE [LARGE SCALE GENOMIC DNA]</scope>
</reference>
<keyword evidence="2" id="KW-1185">Reference proteome</keyword>
<dbReference type="KEGG" id="smo:SELMODRAFT_412337"/>
<proteinExistence type="predicted"/>
<dbReference type="EMBL" id="GL377582">
    <property type="protein sequence ID" value="EFJ27296.1"/>
    <property type="molecule type" value="Genomic_DNA"/>
</dbReference>
<gene>
    <name evidence="1" type="ORF">SELMODRAFT_412337</name>
</gene>
<protein>
    <submittedName>
        <fullName evidence="1">Uncharacterized protein</fullName>
    </submittedName>
</protein>
<dbReference type="Proteomes" id="UP000001514">
    <property type="component" value="Unassembled WGS sequence"/>
</dbReference>
<organism evidence="2">
    <name type="scientific">Selaginella moellendorffii</name>
    <name type="common">Spikemoss</name>
    <dbReference type="NCBI Taxonomy" id="88036"/>
    <lineage>
        <taxon>Eukaryota</taxon>
        <taxon>Viridiplantae</taxon>
        <taxon>Streptophyta</taxon>
        <taxon>Embryophyta</taxon>
        <taxon>Tracheophyta</taxon>
        <taxon>Lycopodiopsida</taxon>
        <taxon>Selaginellales</taxon>
        <taxon>Selaginellaceae</taxon>
        <taxon>Selaginella</taxon>
    </lineage>
</organism>
<name>D8RKU1_SELML</name>
<dbReference type="AlphaFoldDB" id="D8RKU1"/>
<dbReference type="Gramene" id="EFJ27296">
    <property type="protein sequence ID" value="EFJ27296"/>
    <property type="gene ID" value="SELMODRAFT_412337"/>
</dbReference>
<dbReference type="InParanoid" id="D8RKU1"/>
<evidence type="ECO:0000313" key="1">
    <source>
        <dbReference type="EMBL" id="EFJ27296.1"/>
    </source>
</evidence>
<evidence type="ECO:0000313" key="2">
    <source>
        <dbReference type="Proteomes" id="UP000001514"/>
    </source>
</evidence>
<accession>D8RKU1</accession>
<dbReference type="HOGENOM" id="CLU_1236828_0_0_1"/>
<sequence length="224" mass="25035">MASIRLYLIGSWHSALDLHEPKLAVHEEEPVHDALGSVQAIVSWPRREEELLVDHGLIPRLLSRQPRRHPVQELWHRGPKVEQARVKHPDPHCVRVARPAHLWIVEHVVVSIGGGVGVAVGHGLHVAVALQELERVMEVEQDAVSQHEELSQDVKLCSSEDVELANVLLKPNPLLPPSEIGVEHTKEKYGSVPRYYIKGMLPVAMQARLSLGKQSPQRCSRACI</sequence>